<proteinExistence type="inferred from homology"/>
<dbReference type="GO" id="GO:0009055">
    <property type="term" value="F:electron transfer activity"/>
    <property type="evidence" value="ECO:0007669"/>
    <property type="project" value="InterPro"/>
</dbReference>
<dbReference type="GO" id="GO:0016651">
    <property type="term" value="F:oxidoreductase activity, acting on NAD(P)H"/>
    <property type="evidence" value="ECO:0007669"/>
    <property type="project" value="UniProtKB-ARBA"/>
</dbReference>
<organism evidence="3 4">
    <name type="scientific">Clostridium liquoris</name>
    <dbReference type="NCBI Taxonomy" id="1289519"/>
    <lineage>
        <taxon>Bacteria</taxon>
        <taxon>Bacillati</taxon>
        <taxon>Bacillota</taxon>
        <taxon>Clostridia</taxon>
        <taxon>Eubacteriales</taxon>
        <taxon>Clostridiaceae</taxon>
        <taxon>Clostridium</taxon>
    </lineage>
</organism>
<dbReference type="InterPro" id="IPR045761">
    <property type="entry name" value="ODP_dom"/>
</dbReference>
<gene>
    <name evidence="3" type="primary">fprA1</name>
    <name evidence="3" type="ORF">CLLI_19150</name>
</gene>
<dbReference type="Pfam" id="PF19583">
    <property type="entry name" value="ODP"/>
    <property type="match status" value="1"/>
</dbReference>
<protein>
    <submittedName>
        <fullName evidence="3">Flavo-diiron protein FprA1</fullName>
        <ecNumber evidence="3">1.6.3.-</ecNumber>
    </submittedName>
</protein>
<dbReference type="PIRSF" id="PIRSF005243">
    <property type="entry name" value="ROO"/>
    <property type="match status" value="1"/>
</dbReference>
<evidence type="ECO:0000259" key="2">
    <source>
        <dbReference type="PROSITE" id="PS50902"/>
    </source>
</evidence>
<dbReference type="SUPFAM" id="SSF56281">
    <property type="entry name" value="Metallo-hydrolase/oxidoreductase"/>
    <property type="match status" value="1"/>
</dbReference>
<comment type="caution">
    <text evidence="3">The sequence shown here is derived from an EMBL/GenBank/DDBJ whole genome shotgun (WGS) entry which is preliminary data.</text>
</comment>
<dbReference type="InterPro" id="IPR029039">
    <property type="entry name" value="Flavoprotein-like_sf"/>
</dbReference>
<reference evidence="3 4" key="1">
    <citation type="submission" date="2018-03" db="EMBL/GenBank/DDBJ databases">
        <title>Genome sequence of Clostridium liquoris DSM 100320.</title>
        <authorList>
            <person name="Poehlein A."/>
            <person name="Daniel R."/>
        </authorList>
    </citation>
    <scope>NUCLEOTIDE SEQUENCE [LARGE SCALE GENOMIC DNA]</scope>
    <source>
        <strain evidence="3 4">DSM 100320</strain>
    </source>
</reference>
<dbReference type="GO" id="GO:0010181">
    <property type="term" value="F:FMN binding"/>
    <property type="evidence" value="ECO:0007669"/>
    <property type="project" value="InterPro"/>
</dbReference>
<name>A0A2T0B2M1_9CLOT</name>
<dbReference type="OrthoDB" id="9807946at2"/>
<dbReference type="SUPFAM" id="SSF52218">
    <property type="entry name" value="Flavoproteins"/>
    <property type="match status" value="1"/>
</dbReference>
<dbReference type="GO" id="GO:0046872">
    <property type="term" value="F:metal ion binding"/>
    <property type="evidence" value="ECO:0007669"/>
    <property type="project" value="InterPro"/>
</dbReference>
<dbReference type="EC" id="1.6.3.-" evidence="3"/>
<evidence type="ECO:0000256" key="1">
    <source>
        <dbReference type="ARBA" id="ARBA00007121"/>
    </source>
</evidence>
<dbReference type="Pfam" id="PF00258">
    <property type="entry name" value="Flavodoxin_1"/>
    <property type="match status" value="1"/>
</dbReference>
<dbReference type="InterPro" id="IPR001279">
    <property type="entry name" value="Metallo-B-lactamas"/>
</dbReference>
<dbReference type="InterPro" id="IPR036866">
    <property type="entry name" value="RibonucZ/Hydroxyglut_hydro"/>
</dbReference>
<dbReference type="SMART" id="SM00849">
    <property type="entry name" value="Lactamase_B"/>
    <property type="match status" value="1"/>
</dbReference>
<dbReference type="InterPro" id="IPR001226">
    <property type="entry name" value="Flavodoxin_CS"/>
</dbReference>
<keyword evidence="4" id="KW-1185">Reference proteome</keyword>
<accession>A0A2T0B2M1</accession>
<dbReference type="Gene3D" id="3.40.50.360">
    <property type="match status" value="1"/>
</dbReference>
<dbReference type="RefSeq" id="WP_106063993.1">
    <property type="nucleotide sequence ID" value="NZ_PVXO01000051.1"/>
</dbReference>
<dbReference type="PANTHER" id="PTHR43717">
    <property type="entry name" value="ANAEROBIC NITRIC OXIDE REDUCTASE FLAVORUBREDOXIN"/>
    <property type="match status" value="1"/>
</dbReference>
<dbReference type="PROSITE" id="PS00201">
    <property type="entry name" value="FLAVODOXIN"/>
    <property type="match status" value="1"/>
</dbReference>
<dbReference type="CDD" id="cd07709">
    <property type="entry name" value="flavodiiron_proteins_MBL-fold"/>
    <property type="match status" value="1"/>
</dbReference>
<evidence type="ECO:0000313" key="3">
    <source>
        <dbReference type="EMBL" id="PRR78151.1"/>
    </source>
</evidence>
<sequence length="391" mass="44173">MGSVKLRDNIYWIGVKNPELKVFDIIMETKKGSTYNAYLIDDEKVAIIDTVKDGYYEEFKENIKEIIGDRKIDYIIAQHTELDHSGSLAKLVTDYPEAKIICSRAASIYLKDITNMDLNIQIAPGELSLGKTTLKFIQAPNLHWPDTMFTFVEGKKLLFTCDFLGCHYCPDHDIVAGEQEDYEDEMVYYFNVIMAPFKKFVLMGLDKIKDLDFDLVCTSHGPVHSGKNIHKYLDLYRKMATLPEVNDKKVLVLYISAYGNTEAMAKYIKERLIEKDIRSEVREITTIGVKEALCAIEGSSGFIIGSPTINQDAVKPVWDVLSGISPITNRGKAAAAFGSYGWSGEGVPMMTERLKSLKLNVVEEGLKFKFVPSEDDFKRADEFVEKFAALL</sequence>
<dbReference type="InterPro" id="IPR016440">
    <property type="entry name" value="Rubredoxin-O_OxRdtase"/>
</dbReference>
<dbReference type="EMBL" id="PVXO01000051">
    <property type="protein sequence ID" value="PRR78151.1"/>
    <property type="molecule type" value="Genomic_DNA"/>
</dbReference>
<dbReference type="InterPro" id="IPR008254">
    <property type="entry name" value="Flavodoxin/NO_synth"/>
</dbReference>
<dbReference type="PANTHER" id="PTHR43717:SF1">
    <property type="entry name" value="ANAEROBIC NITRIC OXIDE REDUCTASE FLAVORUBREDOXIN"/>
    <property type="match status" value="1"/>
</dbReference>
<comment type="similarity">
    <text evidence="1">In the N-terminal section; belongs to the zinc metallo-hydrolase group 3 family.</text>
</comment>
<dbReference type="Gene3D" id="3.60.15.10">
    <property type="entry name" value="Ribonuclease Z/Hydroxyacylglutathione hydrolase-like"/>
    <property type="match status" value="1"/>
</dbReference>
<dbReference type="Proteomes" id="UP000239706">
    <property type="component" value="Unassembled WGS sequence"/>
</dbReference>
<dbReference type="AlphaFoldDB" id="A0A2T0B2M1"/>
<evidence type="ECO:0000313" key="4">
    <source>
        <dbReference type="Proteomes" id="UP000239706"/>
    </source>
</evidence>
<keyword evidence="3" id="KW-0560">Oxidoreductase</keyword>
<feature type="domain" description="Flavodoxin-like" evidence="2">
    <location>
        <begin position="250"/>
        <end position="388"/>
    </location>
</feature>
<dbReference type="PROSITE" id="PS50902">
    <property type="entry name" value="FLAVODOXIN_LIKE"/>
    <property type="match status" value="1"/>
</dbReference>